<feature type="transmembrane region" description="Helical" evidence="1">
    <location>
        <begin position="330"/>
        <end position="351"/>
    </location>
</feature>
<name>A0A258HJW8_9CAUL</name>
<evidence type="ECO:0000313" key="3">
    <source>
        <dbReference type="EMBL" id="OYX57325.1"/>
    </source>
</evidence>
<evidence type="ECO:0000313" key="4">
    <source>
        <dbReference type="Proteomes" id="UP000216147"/>
    </source>
</evidence>
<dbReference type="Pfam" id="PF01757">
    <property type="entry name" value="Acyl_transf_3"/>
    <property type="match status" value="1"/>
</dbReference>
<feature type="transmembrane region" description="Helical" evidence="1">
    <location>
        <begin position="242"/>
        <end position="260"/>
    </location>
</feature>
<dbReference type="EMBL" id="NCEQ01000006">
    <property type="protein sequence ID" value="OYX57325.1"/>
    <property type="molecule type" value="Genomic_DNA"/>
</dbReference>
<comment type="caution">
    <text evidence="3">The sequence shown here is derived from an EMBL/GenBank/DDBJ whole genome shotgun (WGS) entry which is preliminary data.</text>
</comment>
<feature type="transmembrane region" description="Helical" evidence="1">
    <location>
        <begin position="266"/>
        <end position="285"/>
    </location>
</feature>
<dbReference type="GO" id="GO:0016747">
    <property type="term" value="F:acyltransferase activity, transferring groups other than amino-acyl groups"/>
    <property type="evidence" value="ECO:0007669"/>
    <property type="project" value="InterPro"/>
</dbReference>
<sequence>MVWTAISTRNETPPIARGGWLDALRFIVASMIILHHFQAAGPVPLAESLHPVFERGGFLLTNFFLIDSGYVLMRVYGGAVGRGAMSPGDFFIKRFLRVYPAHLIMGLALVALVLLSAAFGMSPRNPEWFAWDQLPAQLTLTQAFGIHGGLGWNAPSWSVSALVGCYVLFPYILRTLKSVGPWGALAGVILLYLVANEACHAFLGYPVYQMPLKFGFLRALPLFVLGMGLAVFSEKVFVAPRLARIVGIVAAVGLAIVQFYGKNALISLTFISLIILAAGAIPVLRPSKLIERASVVSFSMFITNEVVRIAWFGVANVLIAKYALSTEVQWAIWGAGLLAAVGFAFAFHAVIDDPMQTWIKRRLARGRTSRRPVEQGAVVSIEG</sequence>
<evidence type="ECO:0000256" key="1">
    <source>
        <dbReference type="SAM" id="Phobius"/>
    </source>
</evidence>
<organism evidence="3 4">
    <name type="scientific">Brevundimonas subvibrioides</name>
    <dbReference type="NCBI Taxonomy" id="74313"/>
    <lineage>
        <taxon>Bacteria</taxon>
        <taxon>Pseudomonadati</taxon>
        <taxon>Pseudomonadota</taxon>
        <taxon>Alphaproteobacteria</taxon>
        <taxon>Caulobacterales</taxon>
        <taxon>Caulobacteraceae</taxon>
        <taxon>Brevundimonas</taxon>
    </lineage>
</organism>
<feature type="transmembrane region" description="Helical" evidence="1">
    <location>
        <begin position="214"/>
        <end position="233"/>
    </location>
</feature>
<protein>
    <submittedName>
        <fullName evidence="3">Acyltransferase</fullName>
    </submittedName>
</protein>
<feature type="transmembrane region" description="Helical" evidence="1">
    <location>
        <begin position="154"/>
        <end position="173"/>
    </location>
</feature>
<gene>
    <name evidence="3" type="ORF">B7Y86_06360</name>
</gene>
<feature type="domain" description="Acyltransferase 3" evidence="2">
    <location>
        <begin position="20"/>
        <end position="347"/>
    </location>
</feature>
<keyword evidence="3" id="KW-0808">Transferase</keyword>
<feature type="transmembrane region" description="Helical" evidence="1">
    <location>
        <begin position="185"/>
        <end position="208"/>
    </location>
</feature>
<reference evidence="3 4" key="1">
    <citation type="submission" date="2017-03" db="EMBL/GenBank/DDBJ databases">
        <title>Lifting the veil on microbial sulfur biogeochemistry in mining wastewaters.</title>
        <authorList>
            <person name="Kantor R.S."/>
            <person name="Colenbrander Nelson T."/>
            <person name="Marshall S."/>
            <person name="Bennett D."/>
            <person name="Apte S."/>
            <person name="Camacho D."/>
            <person name="Thomas B.C."/>
            <person name="Warren L.A."/>
            <person name="Banfield J.F."/>
        </authorList>
    </citation>
    <scope>NUCLEOTIDE SEQUENCE [LARGE SCALE GENOMIC DNA]</scope>
    <source>
        <strain evidence="3">32-68-21</strain>
    </source>
</reference>
<feature type="transmembrane region" description="Helical" evidence="1">
    <location>
        <begin position="98"/>
        <end position="119"/>
    </location>
</feature>
<dbReference type="InterPro" id="IPR002656">
    <property type="entry name" value="Acyl_transf_3_dom"/>
</dbReference>
<dbReference type="AlphaFoldDB" id="A0A258HJW8"/>
<evidence type="ECO:0000259" key="2">
    <source>
        <dbReference type="Pfam" id="PF01757"/>
    </source>
</evidence>
<keyword evidence="3" id="KW-0012">Acyltransferase</keyword>
<proteinExistence type="predicted"/>
<dbReference type="Proteomes" id="UP000216147">
    <property type="component" value="Unassembled WGS sequence"/>
</dbReference>
<keyword evidence="1" id="KW-0812">Transmembrane</keyword>
<keyword evidence="1" id="KW-1133">Transmembrane helix</keyword>
<feature type="transmembrane region" description="Helical" evidence="1">
    <location>
        <begin position="57"/>
        <end position="77"/>
    </location>
</feature>
<feature type="transmembrane region" description="Helical" evidence="1">
    <location>
        <begin position="306"/>
        <end position="324"/>
    </location>
</feature>
<accession>A0A258HJW8</accession>
<feature type="transmembrane region" description="Helical" evidence="1">
    <location>
        <begin position="20"/>
        <end position="37"/>
    </location>
</feature>
<keyword evidence="1" id="KW-0472">Membrane</keyword>